<dbReference type="InterPro" id="IPR036514">
    <property type="entry name" value="SGNH_hydro_sf"/>
</dbReference>
<dbReference type="SUPFAM" id="SSF52266">
    <property type="entry name" value="SGNH hydrolase"/>
    <property type="match status" value="1"/>
</dbReference>
<dbReference type="EMBL" id="WIXJ01000004">
    <property type="protein sequence ID" value="MQY51566.1"/>
    <property type="molecule type" value="Genomic_DNA"/>
</dbReference>
<dbReference type="Gene3D" id="3.40.50.1110">
    <property type="entry name" value="SGNH hydrolase"/>
    <property type="match status" value="1"/>
</dbReference>
<gene>
    <name evidence="2" type="ORF">GHK24_07260</name>
</gene>
<organism evidence="2 3">
    <name type="scientific">Rhodocyclus tenuis</name>
    <name type="common">Rhodospirillum tenue</name>
    <dbReference type="NCBI Taxonomy" id="1066"/>
    <lineage>
        <taxon>Bacteria</taxon>
        <taxon>Pseudomonadati</taxon>
        <taxon>Pseudomonadota</taxon>
        <taxon>Betaproteobacteria</taxon>
        <taxon>Rhodocyclales</taxon>
        <taxon>Rhodocyclaceae</taxon>
        <taxon>Rhodocyclus</taxon>
    </lineage>
</organism>
<dbReference type="PANTHER" id="PTHR30383">
    <property type="entry name" value="THIOESTERASE 1/PROTEASE 1/LYSOPHOSPHOLIPASE L1"/>
    <property type="match status" value="1"/>
</dbReference>
<evidence type="ECO:0000313" key="3">
    <source>
        <dbReference type="Proteomes" id="UP000480275"/>
    </source>
</evidence>
<comment type="caution">
    <text evidence="2">The sequence shown here is derived from an EMBL/GenBank/DDBJ whole genome shotgun (WGS) entry which is preliminary data.</text>
</comment>
<dbReference type="Proteomes" id="UP000480275">
    <property type="component" value="Unassembled WGS sequence"/>
</dbReference>
<proteinExistence type="predicted"/>
<evidence type="ECO:0000259" key="1">
    <source>
        <dbReference type="Pfam" id="PF13472"/>
    </source>
</evidence>
<dbReference type="InterPro" id="IPR013830">
    <property type="entry name" value="SGNH_hydro"/>
</dbReference>
<feature type="domain" description="SGNH hydrolase-type esterase" evidence="1">
    <location>
        <begin position="14"/>
        <end position="205"/>
    </location>
</feature>
<dbReference type="InterPro" id="IPR051532">
    <property type="entry name" value="Ester_Hydrolysis_Enzymes"/>
</dbReference>
<dbReference type="GO" id="GO:0004622">
    <property type="term" value="F:phosphatidylcholine lysophospholipase activity"/>
    <property type="evidence" value="ECO:0007669"/>
    <property type="project" value="TreeGrafter"/>
</dbReference>
<reference evidence="2 3" key="1">
    <citation type="submission" date="2019-10" db="EMBL/GenBank/DDBJ databases">
        <title>Whole-genome sequence of the purple nonsulfur photosynthetic bacterium Rhodocyclus tenuis.</title>
        <authorList>
            <person name="Kyndt J.A."/>
            <person name="Meyer T.E."/>
        </authorList>
    </citation>
    <scope>NUCLEOTIDE SEQUENCE [LARGE SCALE GENOMIC DNA]</scope>
    <source>
        <strain evidence="2 3">DSM 110</strain>
    </source>
</reference>
<sequence length="224" mass="25119">MDHSPMKPAQTILFIGDSITDSGRTQNDGAPLGRGYVQLFADLLTLRKPQEEFRIINKGIDCNTIAHLLSRWSDDVIENAPDVVYILIGINDATRHLDQSRSLHRAPDDFAAVYRRLVEETRKRLPHASIILMEPFFISKGDDIEGSYRQRLIVLLQDYIAATRSVAAACHTGLIKLSEIFTHLVAQRNSAFFSEDKIHPTSAGHLAIAEAAYRALPHGRNRHV</sequence>
<name>A0A6L5JWW6_RHOTE</name>
<dbReference type="OrthoDB" id="9790057at2"/>
<evidence type="ECO:0000313" key="2">
    <source>
        <dbReference type="EMBL" id="MQY51566.1"/>
    </source>
</evidence>
<protein>
    <recommendedName>
        <fullName evidence="1">SGNH hydrolase-type esterase domain-containing protein</fullName>
    </recommendedName>
</protein>
<dbReference type="CDD" id="cd01834">
    <property type="entry name" value="SGNH_hydrolase_like_2"/>
    <property type="match status" value="1"/>
</dbReference>
<dbReference type="PANTHER" id="PTHR30383:SF5">
    <property type="entry name" value="SGNH HYDROLASE-TYPE ESTERASE DOMAIN-CONTAINING PROTEIN"/>
    <property type="match status" value="1"/>
</dbReference>
<accession>A0A6L5JWW6</accession>
<dbReference type="Pfam" id="PF13472">
    <property type="entry name" value="Lipase_GDSL_2"/>
    <property type="match status" value="1"/>
</dbReference>
<dbReference type="AlphaFoldDB" id="A0A6L5JWW6"/>